<proteinExistence type="predicted"/>
<organism evidence="1 2">
    <name type="scientific">Arenimonas malthae CC-JY-1</name>
    <dbReference type="NCBI Taxonomy" id="1384054"/>
    <lineage>
        <taxon>Bacteria</taxon>
        <taxon>Pseudomonadati</taxon>
        <taxon>Pseudomonadota</taxon>
        <taxon>Gammaproteobacteria</taxon>
        <taxon>Lysobacterales</taxon>
        <taxon>Lysobacteraceae</taxon>
        <taxon>Arenimonas</taxon>
    </lineage>
</organism>
<accession>A0A091ANP8</accession>
<keyword evidence="2" id="KW-1185">Reference proteome</keyword>
<dbReference type="EMBL" id="AVCH01000213">
    <property type="protein sequence ID" value="KFN41803.1"/>
    <property type="molecule type" value="Genomic_DNA"/>
</dbReference>
<evidence type="ECO:0000313" key="2">
    <source>
        <dbReference type="Proteomes" id="UP000029392"/>
    </source>
</evidence>
<comment type="caution">
    <text evidence="1">The sequence shown here is derived from an EMBL/GenBank/DDBJ whole genome shotgun (WGS) entry which is preliminary data.</text>
</comment>
<reference evidence="1 2" key="1">
    <citation type="submission" date="2013-09" db="EMBL/GenBank/DDBJ databases">
        <title>Genome sequencing of Arenimonas malthae.</title>
        <authorList>
            <person name="Chen F."/>
            <person name="Wang G."/>
        </authorList>
    </citation>
    <scope>NUCLEOTIDE SEQUENCE [LARGE SCALE GENOMIC DNA]</scope>
    <source>
        <strain evidence="1 2">CC-JY-1</strain>
    </source>
</reference>
<name>A0A091ANP8_9GAMM</name>
<protein>
    <submittedName>
        <fullName evidence="1">Uncharacterized protein</fullName>
    </submittedName>
</protein>
<dbReference type="AlphaFoldDB" id="A0A091ANP8"/>
<evidence type="ECO:0000313" key="1">
    <source>
        <dbReference type="EMBL" id="KFN41803.1"/>
    </source>
</evidence>
<dbReference type="Proteomes" id="UP000029392">
    <property type="component" value="Unassembled WGS sequence"/>
</dbReference>
<sequence>MLIQSCGPPEGADPTLQLDSFMLLSSVLVDPMRTQ</sequence>
<gene>
    <name evidence="1" type="ORF">N790_03090</name>
</gene>